<evidence type="ECO:0000256" key="2">
    <source>
        <dbReference type="SAM" id="Phobius"/>
    </source>
</evidence>
<keyword evidence="1" id="KW-0539">Nucleus</keyword>
<accession>A0ABN7B916</accession>
<keyword evidence="2" id="KW-0812">Transmembrane</keyword>
<evidence type="ECO:0000313" key="4">
    <source>
        <dbReference type="EMBL" id="BET00887.1"/>
    </source>
</evidence>
<dbReference type="Proteomes" id="UP001307889">
    <property type="component" value="Chromosome 12"/>
</dbReference>
<proteinExistence type="predicted"/>
<evidence type="ECO:0000313" key="5">
    <source>
        <dbReference type="Proteomes" id="UP001307889"/>
    </source>
</evidence>
<organism evidence="4 5">
    <name type="scientific">Nesidiocoris tenuis</name>
    <dbReference type="NCBI Taxonomy" id="355587"/>
    <lineage>
        <taxon>Eukaryota</taxon>
        <taxon>Metazoa</taxon>
        <taxon>Ecdysozoa</taxon>
        <taxon>Arthropoda</taxon>
        <taxon>Hexapoda</taxon>
        <taxon>Insecta</taxon>
        <taxon>Pterygota</taxon>
        <taxon>Neoptera</taxon>
        <taxon>Paraneoptera</taxon>
        <taxon>Hemiptera</taxon>
        <taxon>Heteroptera</taxon>
        <taxon>Panheteroptera</taxon>
        <taxon>Cimicomorpha</taxon>
        <taxon>Miridae</taxon>
        <taxon>Dicyphina</taxon>
        <taxon>Nesidiocoris</taxon>
    </lineage>
</organism>
<sequence length="217" mass="24587">MGFCSAATGIIKDKLPPKVFVFMRFFAHYVIPTVATIVYGGFKLKKTLKSIKNQTAEADESSENETQVDDNSKSQFIFAEFIQVIKQVVKRQEPADPSSAENCQEEEDEDRLFLMAILGEMKKVPDEYKLDLKTDLMLAVRNWRRADKTQIQPNPLLGFDIAKINGIPSLHSQYYWPNNPQSIINKKAEKSFDGGEEFDVKEDVANNLTTIACRAVN</sequence>
<comment type="subcellular location">
    <subcellularLocation>
        <location evidence="1">Nucleus</location>
    </subcellularLocation>
</comment>
<feature type="domain" description="BESS" evidence="3">
    <location>
        <begin position="107"/>
        <end position="146"/>
    </location>
</feature>
<keyword evidence="2" id="KW-1133">Transmembrane helix</keyword>
<keyword evidence="5" id="KW-1185">Reference proteome</keyword>
<reference evidence="4 5" key="1">
    <citation type="submission" date="2023-09" db="EMBL/GenBank/DDBJ databases">
        <title>Nesidiocoris tenuis whole genome shotgun sequence.</title>
        <authorList>
            <person name="Shibata T."/>
            <person name="Shimoda M."/>
            <person name="Kobayashi T."/>
            <person name="Uehara T."/>
        </authorList>
    </citation>
    <scope>NUCLEOTIDE SEQUENCE [LARGE SCALE GENOMIC DNA]</scope>
    <source>
        <strain evidence="4 5">Japan</strain>
    </source>
</reference>
<evidence type="ECO:0000256" key="1">
    <source>
        <dbReference type="PROSITE-ProRule" id="PRU00371"/>
    </source>
</evidence>
<evidence type="ECO:0000259" key="3">
    <source>
        <dbReference type="PROSITE" id="PS51031"/>
    </source>
</evidence>
<protein>
    <recommendedName>
        <fullName evidence="3">BESS domain-containing protein</fullName>
    </recommendedName>
</protein>
<dbReference type="InterPro" id="IPR004210">
    <property type="entry name" value="BESS_motif"/>
</dbReference>
<gene>
    <name evidence="4" type="ORF">NTJ_13703</name>
</gene>
<keyword evidence="2" id="KW-0472">Membrane</keyword>
<dbReference type="EMBL" id="AP028920">
    <property type="protein sequence ID" value="BET00887.1"/>
    <property type="molecule type" value="Genomic_DNA"/>
</dbReference>
<name>A0ABN7B916_9HEMI</name>
<feature type="transmembrane region" description="Helical" evidence="2">
    <location>
        <begin position="21"/>
        <end position="42"/>
    </location>
</feature>
<dbReference type="PROSITE" id="PS51031">
    <property type="entry name" value="BESS"/>
    <property type="match status" value="1"/>
</dbReference>